<organism evidence="1 2">
    <name type="scientific">Dipteronia sinensis</name>
    <dbReference type="NCBI Taxonomy" id="43782"/>
    <lineage>
        <taxon>Eukaryota</taxon>
        <taxon>Viridiplantae</taxon>
        <taxon>Streptophyta</taxon>
        <taxon>Embryophyta</taxon>
        <taxon>Tracheophyta</taxon>
        <taxon>Spermatophyta</taxon>
        <taxon>Magnoliopsida</taxon>
        <taxon>eudicotyledons</taxon>
        <taxon>Gunneridae</taxon>
        <taxon>Pentapetalae</taxon>
        <taxon>rosids</taxon>
        <taxon>malvids</taxon>
        <taxon>Sapindales</taxon>
        <taxon>Sapindaceae</taxon>
        <taxon>Hippocastanoideae</taxon>
        <taxon>Acereae</taxon>
        <taxon>Dipteronia</taxon>
    </lineage>
</organism>
<evidence type="ECO:0000313" key="2">
    <source>
        <dbReference type="Proteomes" id="UP001281410"/>
    </source>
</evidence>
<keyword evidence="2" id="KW-1185">Reference proteome</keyword>
<evidence type="ECO:0000313" key="1">
    <source>
        <dbReference type="EMBL" id="KAK3232522.1"/>
    </source>
</evidence>
<dbReference type="AlphaFoldDB" id="A0AAE0ELU9"/>
<dbReference type="Proteomes" id="UP001281410">
    <property type="component" value="Unassembled WGS sequence"/>
</dbReference>
<gene>
    <name evidence="1" type="ORF">Dsin_004403</name>
</gene>
<accession>A0AAE0ELU9</accession>
<dbReference type="EMBL" id="JANJYJ010000001">
    <property type="protein sequence ID" value="KAK3232522.1"/>
    <property type="molecule type" value="Genomic_DNA"/>
</dbReference>
<proteinExistence type="predicted"/>
<protein>
    <submittedName>
        <fullName evidence="1">Uncharacterized protein</fullName>
    </submittedName>
</protein>
<sequence>MRSHNHCHCRHHRVFNLLPKVFEIASFDEKSGSAYWNYHGSRARQKNEEFPILPKLEEATTILWSGENVEHNYDHDFANDSSNVAGEEIQKEGIEEQPKEAENVFFEEPLIYKETMPYVPHVACTSRLHKSNWYKLFSELIKPLFQVNIYLPLLNVIRNTSASDKYFHDLITYRLKFETSKFG</sequence>
<reference evidence="1" key="1">
    <citation type="journal article" date="2023" name="Plant J.">
        <title>Genome sequences and population genomics provide insights into the demographic history, inbreeding, and mutation load of two 'living fossil' tree species of Dipteronia.</title>
        <authorList>
            <person name="Feng Y."/>
            <person name="Comes H.P."/>
            <person name="Chen J."/>
            <person name="Zhu S."/>
            <person name="Lu R."/>
            <person name="Zhang X."/>
            <person name="Li P."/>
            <person name="Qiu J."/>
            <person name="Olsen K.M."/>
            <person name="Qiu Y."/>
        </authorList>
    </citation>
    <scope>NUCLEOTIDE SEQUENCE</scope>
    <source>
        <strain evidence="1">NBL</strain>
    </source>
</reference>
<name>A0AAE0ELU9_9ROSI</name>
<comment type="caution">
    <text evidence="1">The sequence shown here is derived from an EMBL/GenBank/DDBJ whole genome shotgun (WGS) entry which is preliminary data.</text>
</comment>